<dbReference type="OrthoDB" id="9809324at2"/>
<dbReference type="AlphaFoldDB" id="B9Y786"/>
<organism evidence="2 3">
    <name type="scientific">Holdemania filiformis DSM 12042</name>
    <dbReference type="NCBI Taxonomy" id="545696"/>
    <lineage>
        <taxon>Bacteria</taxon>
        <taxon>Bacillati</taxon>
        <taxon>Bacillota</taxon>
        <taxon>Erysipelotrichia</taxon>
        <taxon>Erysipelotrichales</taxon>
        <taxon>Erysipelotrichaceae</taxon>
        <taxon>Holdemania</taxon>
    </lineage>
</organism>
<dbReference type="HOGENOM" id="CLU_103240_0_0_9"/>
<feature type="non-terminal residue" evidence="2">
    <location>
        <position position="1"/>
    </location>
</feature>
<dbReference type="PANTHER" id="PTHR40396:SF1">
    <property type="entry name" value="ATPASE AAA-TYPE CORE DOMAIN-CONTAINING PROTEIN"/>
    <property type="match status" value="1"/>
</dbReference>
<protein>
    <recommendedName>
        <fullName evidence="1">ATPase AAA-type core domain-containing protein</fullName>
    </recommendedName>
</protein>
<evidence type="ECO:0000259" key="1">
    <source>
        <dbReference type="Pfam" id="PF13304"/>
    </source>
</evidence>
<feature type="domain" description="ATPase AAA-type core" evidence="1">
    <location>
        <begin position="45"/>
        <end position="157"/>
    </location>
</feature>
<proteinExistence type="predicted"/>
<evidence type="ECO:0000313" key="2">
    <source>
        <dbReference type="EMBL" id="EEF68138.1"/>
    </source>
</evidence>
<dbReference type="Proteomes" id="UP000005950">
    <property type="component" value="Unassembled WGS sequence"/>
</dbReference>
<evidence type="ECO:0000313" key="3">
    <source>
        <dbReference type="Proteomes" id="UP000005950"/>
    </source>
</evidence>
<dbReference type="Pfam" id="PF13304">
    <property type="entry name" value="AAA_21"/>
    <property type="match status" value="1"/>
</dbReference>
<dbReference type="RefSeq" id="WP_006058871.1">
    <property type="nucleotide sequence ID" value="NZ_GG657556.1"/>
</dbReference>
<dbReference type="eggNOG" id="COG1106">
    <property type="taxonomic scope" value="Bacteria"/>
</dbReference>
<reference evidence="2 3" key="2">
    <citation type="submission" date="2009-02" db="EMBL/GenBank/DDBJ databases">
        <title>Draft genome sequence of Holdemania filiformis DSM 12042.</title>
        <authorList>
            <person name="Sudarsanam P."/>
            <person name="Ley R."/>
            <person name="Guruge J."/>
            <person name="Turnbaugh P.J."/>
            <person name="Mahowald M."/>
            <person name="Liep D."/>
            <person name="Gordon J."/>
        </authorList>
    </citation>
    <scope>NUCLEOTIDE SEQUENCE [LARGE SCALE GENOMIC DNA]</scope>
    <source>
        <strain evidence="2 3">DSM 12042</strain>
    </source>
</reference>
<dbReference type="PANTHER" id="PTHR40396">
    <property type="entry name" value="ATPASE-LIKE PROTEIN"/>
    <property type="match status" value="1"/>
</dbReference>
<dbReference type="GO" id="GO:0005524">
    <property type="term" value="F:ATP binding"/>
    <property type="evidence" value="ECO:0007669"/>
    <property type="project" value="InterPro"/>
</dbReference>
<comment type="caution">
    <text evidence="2">The sequence shown here is derived from an EMBL/GenBank/DDBJ whole genome shotgun (WGS) entry which is preliminary data.</text>
</comment>
<dbReference type="EMBL" id="ACCF01000094">
    <property type="protein sequence ID" value="EEF68138.1"/>
    <property type="molecule type" value="Genomic_DNA"/>
</dbReference>
<reference evidence="2 3" key="1">
    <citation type="submission" date="2008-12" db="EMBL/GenBank/DDBJ databases">
        <authorList>
            <person name="Fulton L."/>
            <person name="Clifton S."/>
            <person name="Fulton B."/>
            <person name="Xu J."/>
            <person name="Minx P."/>
            <person name="Pepin K.H."/>
            <person name="Johnson M."/>
            <person name="Bhonagiri V."/>
            <person name="Nash W.E."/>
            <person name="Mardis E.R."/>
            <person name="Wilson R.K."/>
        </authorList>
    </citation>
    <scope>NUCLEOTIDE SEQUENCE [LARGE SCALE GENOMIC DNA]</scope>
    <source>
        <strain evidence="2 3">DSM 12042</strain>
    </source>
</reference>
<dbReference type="STRING" id="545696.HOLDEFILI_01681"/>
<name>B9Y786_9FIRM</name>
<gene>
    <name evidence="2" type="ORF">HOLDEFILI_01681</name>
</gene>
<dbReference type="InterPro" id="IPR003959">
    <property type="entry name" value="ATPase_AAA_core"/>
</dbReference>
<dbReference type="GO" id="GO:0016887">
    <property type="term" value="F:ATP hydrolysis activity"/>
    <property type="evidence" value="ECO:0007669"/>
    <property type="project" value="InterPro"/>
</dbReference>
<dbReference type="Gene3D" id="3.40.50.300">
    <property type="entry name" value="P-loop containing nucleotide triphosphate hydrolases"/>
    <property type="match status" value="1"/>
</dbReference>
<dbReference type="SUPFAM" id="SSF52540">
    <property type="entry name" value="P-loop containing nucleoside triphosphate hydrolases"/>
    <property type="match status" value="1"/>
</dbReference>
<sequence length="230" mass="26327">IDMNNIPLNKTVQLMKGNSKRQKKVVDFIKNADLDMDDFVYLDEEHFRWNLGEFEKEKPEEKALDIPEQFMEQIRLCSVYHGVPLPSVLFDSTGTKKIAALASYIIEALEDGRVLVIDELDSSLHFKLTRAIAAMFNNELNRSAQLIFTVHDINLLDCKKLFRKEQIWFIDKDQAGVYLYSLADFTALKGVRDNSDILSKYQKGIFGAVPEPELIKSLLDLDIHTGNQGE</sequence>
<accession>B9Y786</accession>
<dbReference type="InterPro" id="IPR027417">
    <property type="entry name" value="P-loop_NTPase"/>
</dbReference>